<dbReference type="Pfam" id="PF00963">
    <property type="entry name" value="Cohesin"/>
    <property type="match status" value="1"/>
</dbReference>
<feature type="compositionally biased region" description="Acidic residues" evidence="1">
    <location>
        <begin position="244"/>
        <end position="260"/>
    </location>
</feature>
<gene>
    <name evidence="5" type="ORF">SAMN05216544_0602</name>
</gene>
<evidence type="ECO:0000259" key="3">
    <source>
        <dbReference type="Pfam" id="PF00963"/>
    </source>
</evidence>
<keyword evidence="6" id="KW-1185">Reference proteome</keyword>
<dbReference type="Proteomes" id="UP000187651">
    <property type="component" value="Unassembled WGS sequence"/>
</dbReference>
<feature type="region of interest" description="Disordered" evidence="1">
    <location>
        <begin position="239"/>
        <end position="260"/>
    </location>
</feature>
<evidence type="ECO:0000259" key="4">
    <source>
        <dbReference type="Pfam" id="PF12733"/>
    </source>
</evidence>
<feature type="domain" description="Cohesin" evidence="3">
    <location>
        <begin position="40"/>
        <end position="126"/>
    </location>
</feature>
<protein>
    <submittedName>
        <fullName evidence="5">Cadherin-like beta sandwich domain-containing protein</fullName>
    </submittedName>
</protein>
<evidence type="ECO:0000256" key="1">
    <source>
        <dbReference type="SAM" id="MobiDB-lite"/>
    </source>
</evidence>
<feature type="region of interest" description="Disordered" evidence="1">
    <location>
        <begin position="477"/>
        <end position="547"/>
    </location>
</feature>
<dbReference type="OrthoDB" id="2020989at2"/>
<evidence type="ECO:0000313" key="5">
    <source>
        <dbReference type="EMBL" id="SDM54630.1"/>
    </source>
</evidence>
<evidence type="ECO:0000256" key="2">
    <source>
        <dbReference type="SAM" id="Phobius"/>
    </source>
</evidence>
<dbReference type="CDD" id="cd08547">
    <property type="entry name" value="Type_II_cohesin"/>
    <property type="match status" value="1"/>
</dbReference>
<dbReference type="SUPFAM" id="SSF49384">
    <property type="entry name" value="Carbohydrate-binding domain"/>
    <property type="match status" value="1"/>
</dbReference>
<evidence type="ECO:0000313" key="6">
    <source>
        <dbReference type="Proteomes" id="UP000187651"/>
    </source>
</evidence>
<dbReference type="InterPro" id="IPR008965">
    <property type="entry name" value="CBM2/CBM3_carb-bd_dom_sf"/>
</dbReference>
<accession>A0A1G9U3M1</accession>
<dbReference type="GO" id="GO:0030246">
    <property type="term" value="F:carbohydrate binding"/>
    <property type="evidence" value="ECO:0007669"/>
    <property type="project" value="InterPro"/>
</dbReference>
<dbReference type="InterPro" id="IPR025883">
    <property type="entry name" value="Cadherin-like_domain"/>
</dbReference>
<reference evidence="6" key="1">
    <citation type="submission" date="2016-10" db="EMBL/GenBank/DDBJ databases">
        <authorList>
            <person name="Varghese N."/>
            <person name="Submissions S."/>
        </authorList>
    </citation>
    <scope>NUCLEOTIDE SEQUENCE [LARGE SCALE GENOMIC DNA]</scope>
    <source>
        <strain evidence="6">M83</strain>
    </source>
</reference>
<dbReference type="EMBL" id="FNHZ01000001">
    <property type="protein sequence ID" value="SDM54630.1"/>
    <property type="molecule type" value="Genomic_DNA"/>
</dbReference>
<feature type="domain" description="Cadherin-like beta-sandwich-like" evidence="4">
    <location>
        <begin position="161"/>
        <end position="240"/>
    </location>
</feature>
<keyword evidence="2" id="KW-0812">Transmembrane</keyword>
<dbReference type="AlphaFoldDB" id="A0A1G9U3M1"/>
<name>A0A1G9U3M1_9FIRM</name>
<feature type="transmembrane region" description="Helical" evidence="2">
    <location>
        <begin position="444"/>
        <end position="464"/>
    </location>
</feature>
<sequence>MRKREGYTRLLSTIIAFLLVFVSIFAGQNLKDIKAAQTANISISSASATVGESVTVTLTISASSEVYATQLYLSYDTNILQYVSGSADTSGAGTLGLVNTDTFTSKSFNFTFKIVGVGTSSVSVTGNTRLIDGNEEDMTVSSSKGSVTGKAAANYSSDNTLKSLKISPGVLSPAFSSSTTYYTTSVDADVENLVVNAVANDSNATVSVKYANLDMGANKTYVVVTAQNGDTKTYTIATTRGDTTENESTTEAESQSESETEEIVETEVSIDGIRYKVLNSFEEHPLPEGFTEFVCTDYEGLNLLAGKQESTGLVIMYLENVDGTATSGFFIYDKDSGDFYPYNTVSQPNFNYCILPLSKAGISLTGLELTTGQIEGNEVECYTDADRTFFVFYGIDSNGVEGFYKYLISDGTIQLYDVNSFVASDAADVSKAEAKGMVSKAYKWYFYLSLFCLAVVLLAAIIIISIQSVRLSKLGANKDESEEDEDYGDVDLENADSDTDAEMSPEEEAKNDYETVELIDVDEHTEVAEPTEPTEEIELTEIDKDEK</sequence>
<keyword evidence="2" id="KW-0472">Membrane</keyword>
<proteinExistence type="predicted"/>
<dbReference type="Pfam" id="PF12733">
    <property type="entry name" value="Cadherin-like"/>
    <property type="match status" value="1"/>
</dbReference>
<dbReference type="GO" id="GO:0000272">
    <property type="term" value="P:polysaccharide catabolic process"/>
    <property type="evidence" value="ECO:0007669"/>
    <property type="project" value="InterPro"/>
</dbReference>
<organism evidence="5 6">
    <name type="scientific">Lachnospira pectinoschiza</name>
    <dbReference type="NCBI Taxonomy" id="28052"/>
    <lineage>
        <taxon>Bacteria</taxon>
        <taxon>Bacillati</taxon>
        <taxon>Bacillota</taxon>
        <taxon>Clostridia</taxon>
        <taxon>Lachnospirales</taxon>
        <taxon>Lachnospiraceae</taxon>
        <taxon>Lachnospira</taxon>
    </lineage>
</organism>
<dbReference type="RefSeq" id="WP_074520854.1">
    <property type="nucleotide sequence ID" value="NZ_FNHZ01000001.1"/>
</dbReference>
<feature type="compositionally biased region" description="Acidic residues" evidence="1">
    <location>
        <begin position="480"/>
        <end position="506"/>
    </location>
</feature>
<dbReference type="Gene3D" id="2.60.40.680">
    <property type="match status" value="1"/>
</dbReference>
<dbReference type="InterPro" id="IPR002102">
    <property type="entry name" value="Cohesin_dom"/>
</dbReference>
<keyword evidence="2" id="KW-1133">Transmembrane helix</keyword>